<name>A0ABR9TC35_9SPHI</name>
<sequence length="244" mass="27745">MNKFWALLVVGCLPFASFSQKKKSEVYTFQSIPNITVDGALDEWKDQLVPVEGDAWSFGVVKEENKLLVAVHVQDPMLRQEAIRNGIIVNISYTGKKKDGAQLIYPFPDRERLRALAQIEDLNVSAFRQELLTSSRGYYVTGFSKVVDGLLSFENSYGVKSVVKLDSNENLVYESVIPLDLIQFKEDEIAIQLVVNNSFARLQKMAKNRSINTSYPMYGRVQPTTSVRNPYKFKTDVWIFGKVK</sequence>
<reference evidence="1 2" key="1">
    <citation type="submission" date="2018-02" db="EMBL/GenBank/DDBJ databases">
        <title>Sphingobacterium KA21.</title>
        <authorList>
            <person name="Vasarhelyi B.M."/>
            <person name="Deshmukh S."/>
            <person name="Balint B."/>
            <person name="Kukolya J."/>
        </authorList>
    </citation>
    <scope>NUCLEOTIDE SEQUENCE [LARGE SCALE GENOMIC DNA]</scope>
    <source>
        <strain evidence="1 2">Ka21</strain>
    </source>
</reference>
<protein>
    <submittedName>
        <fullName evidence="1">Uncharacterized protein</fullName>
    </submittedName>
</protein>
<proteinExistence type="predicted"/>
<comment type="caution">
    <text evidence="1">The sequence shown here is derived from an EMBL/GenBank/DDBJ whole genome shotgun (WGS) entry which is preliminary data.</text>
</comment>
<dbReference type="EMBL" id="PSKQ01000025">
    <property type="protein sequence ID" value="MBE8722925.1"/>
    <property type="molecule type" value="Genomic_DNA"/>
</dbReference>
<gene>
    <name evidence="1" type="ORF">C4F40_19580</name>
</gene>
<evidence type="ECO:0000313" key="1">
    <source>
        <dbReference type="EMBL" id="MBE8722925.1"/>
    </source>
</evidence>
<accession>A0ABR9TC35</accession>
<evidence type="ECO:0000313" key="2">
    <source>
        <dbReference type="Proteomes" id="UP000618319"/>
    </source>
</evidence>
<keyword evidence="2" id="KW-1185">Reference proteome</keyword>
<dbReference type="RefSeq" id="WP_196941072.1">
    <property type="nucleotide sequence ID" value="NZ_MU158692.1"/>
</dbReference>
<dbReference type="Proteomes" id="UP000618319">
    <property type="component" value="Unassembled WGS sequence"/>
</dbReference>
<organism evidence="1 2">
    <name type="scientific">Sphingobacterium pedocola</name>
    <dbReference type="NCBI Taxonomy" id="2082722"/>
    <lineage>
        <taxon>Bacteria</taxon>
        <taxon>Pseudomonadati</taxon>
        <taxon>Bacteroidota</taxon>
        <taxon>Sphingobacteriia</taxon>
        <taxon>Sphingobacteriales</taxon>
        <taxon>Sphingobacteriaceae</taxon>
        <taxon>Sphingobacterium</taxon>
    </lineage>
</organism>